<reference evidence="2" key="1">
    <citation type="submission" date="2023-10" db="EMBL/GenBank/DDBJ databases">
        <title>Genome assembly of Pristionchus species.</title>
        <authorList>
            <person name="Yoshida K."/>
            <person name="Sommer R.J."/>
        </authorList>
    </citation>
    <scope>NUCLEOTIDE SEQUENCE</scope>
    <source>
        <strain evidence="2">RS0144</strain>
    </source>
</reference>
<evidence type="ECO:0000256" key="1">
    <source>
        <dbReference type="SAM" id="MobiDB-lite"/>
    </source>
</evidence>
<dbReference type="EMBL" id="BTSX01000001">
    <property type="protein sequence ID" value="GMS78573.1"/>
    <property type="molecule type" value="Genomic_DNA"/>
</dbReference>
<dbReference type="AlphaFoldDB" id="A0AAV5S7H6"/>
<feature type="region of interest" description="Disordered" evidence="1">
    <location>
        <begin position="55"/>
        <end position="80"/>
    </location>
</feature>
<feature type="non-terminal residue" evidence="2">
    <location>
        <position position="1"/>
    </location>
</feature>
<sequence>CVAEDVETRVDGHVARQRHHVERIDYGQKRLQTAQSNAGLALVLGHIHDGDACRLRSGSRRSRNGDQRQHRTIGDLGETEGRNDEIEKVGLWVGGVEGCGNSYNCSTFAVSITEPPPTAMKESN</sequence>
<organism evidence="2 3">
    <name type="scientific">Pristionchus entomophagus</name>
    <dbReference type="NCBI Taxonomy" id="358040"/>
    <lineage>
        <taxon>Eukaryota</taxon>
        <taxon>Metazoa</taxon>
        <taxon>Ecdysozoa</taxon>
        <taxon>Nematoda</taxon>
        <taxon>Chromadorea</taxon>
        <taxon>Rhabditida</taxon>
        <taxon>Rhabditina</taxon>
        <taxon>Diplogasteromorpha</taxon>
        <taxon>Diplogasteroidea</taxon>
        <taxon>Neodiplogasteridae</taxon>
        <taxon>Pristionchus</taxon>
    </lineage>
</organism>
<accession>A0AAV5S7H6</accession>
<comment type="caution">
    <text evidence="2">The sequence shown here is derived from an EMBL/GenBank/DDBJ whole genome shotgun (WGS) entry which is preliminary data.</text>
</comment>
<feature type="compositionally biased region" description="Basic and acidic residues" evidence="1">
    <location>
        <begin position="63"/>
        <end position="80"/>
    </location>
</feature>
<name>A0AAV5S7H6_9BILA</name>
<evidence type="ECO:0000313" key="2">
    <source>
        <dbReference type="EMBL" id="GMS78573.1"/>
    </source>
</evidence>
<evidence type="ECO:0000313" key="3">
    <source>
        <dbReference type="Proteomes" id="UP001432027"/>
    </source>
</evidence>
<dbReference type="Proteomes" id="UP001432027">
    <property type="component" value="Unassembled WGS sequence"/>
</dbReference>
<gene>
    <name evidence="2" type="ORF">PENTCL1PPCAC_748</name>
</gene>
<keyword evidence="3" id="KW-1185">Reference proteome</keyword>
<protein>
    <submittedName>
        <fullName evidence="2">Uncharacterized protein</fullName>
    </submittedName>
</protein>
<proteinExistence type="predicted"/>